<evidence type="ECO:0000313" key="1">
    <source>
        <dbReference type="EMBL" id="KAK9221538.1"/>
    </source>
</evidence>
<proteinExistence type="predicted"/>
<dbReference type="AlphaFoldDB" id="A0AAP0MVI8"/>
<organism evidence="1 2">
    <name type="scientific">Citrus x changshan-huyou</name>
    <dbReference type="NCBI Taxonomy" id="2935761"/>
    <lineage>
        <taxon>Eukaryota</taxon>
        <taxon>Viridiplantae</taxon>
        <taxon>Streptophyta</taxon>
        <taxon>Embryophyta</taxon>
        <taxon>Tracheophyta</taxon>
        <taxon>Spermatophyta</taxon>
        <taxon>Magnoliopsida</taxon>
        <taxon>eudicotyledons</taxon>
        <taxon>Gunneridae</taxon>
        <taxon>Pentapetalae</taxon>
        <taxon>rosids</taxon>
        <taxon>malvids</taxon>
        <taxon>Sapindales</taxon>
        <taxon>Rutaceae</taxon>
        <taxon>Aurantioideae</taxon>
        <taxon>Citrus</taxon>
    </lineage>
</organism>
<accession>A0AAP0MVI8</accession>
<reference evidence="1 2" key="1">
    <citation type="submission" date="2024-05" db="EMBL/GenBank/DDBJ databases">
        <title>Haplotype-resolved chromosome-level genome assembly of Huyou (Citrus changshanensis).</title>
        <authorList>
            <person name="Miao C."/>
            <person name="Chen W."/>
            <person name="Wu Y."/>
            <person name="Wang L."/>
            <person name="Zhao S."/>
            <person name="Grierson D."/>
            <person name="Xu C."/>
            <person name="Chen K."/>
        </authorList>
    </citation>
    <scope>NUCLEOTIDE SEQUENCE [LARGE SCALE GENOMIC DNA]</scope>
    <source>
        <strain evidence="1">01-14</strain>
        <tissue evidence="1">Leaf</tissue>
    </source>
</reference>
<dbReference type="EMBL" id="JBCGBO010000002">
    <property type="protein sequence ID" value="KAK9221538.1"/>
    <property type="molecule type" value="Genomic_DNA"/>
</dbReference>
<sequence length="44" mass="4886">MSLYLKLEDKPNEGNMVAQLGQGWDATSGVGVVIDRLEEHLSKR</sequence>
<gene>
    <name evidence="1" type="ORF">WN944_009965</name>
</gene>
<comment type="caution">
    <text evidence="1">The sequence shown here is derived from an EMBL/GenBank/DDBJ whole genome shotgun (WGS) entry which is preliminary data.</text>
</comment>
<evidence type="ECO:0000313" key="2">
    <source>
        <dbReference type="Proteomes" id="UP001428341"/>
    </source>
</evidence>
<protein>
    <submittedName>
        <fullName evidence="1">Uncharacterized protein</fullName>
    </submittedName>
</protein>
<dbReference type="Proteomes" id="UP001428341">
    <property type="component" value="Unassembled WGS sequence"/>
</dbReference>
<name>A0AAP0MVI8_9ROSI</name>
<keyword evidence="2" id="KW-1185">Reference proteome</keyword>